<dbReference type="RefSeq" id="WP_188667522.1">
    <property type="nucleotide sequence ID" value="NZ_BMJI01000005.1"/>
</dbReference>
<gene>
    <name evidence="2" type="ORF">GCM10011512_13050</name>
</gene>
<dbReference type="Gene3D" id="3.40.50.300">
    <property type="entry name" value="P-loop containing nucleotide triphosphate hydrolases"/>
    <property type="match status" value="1"/>
</dbReference>
<protein>
    <recommendedName>
        <fullName evidence="4">CobQ/CobB/MinD/ParA nucleotide binding domain-containing protein</fullName>
    </recommendedName>
</protein>
<dbReference type="Proteomes" id="UP000597761">
    <property type="component" value="Unassembled WGS sequence"/>
</dbReference>
<reference evidence="3" key="1">
    <citation type="journal article" date="2019" name="Int. J. Syst. Evol. Microbiol.">
        <title>The Global Catalogue of Microorganisms (GCM) 10K type strain sequencing project: providing services to taxonomists for standard genome sequencing and annotation.</title>
        <authorList>
            <consortium name="The Broad Institute Genomics Platform"/>
            <consortium name="The Broad Institute Genome Sequencing Center for Infectious Disease"/>
            <person name="Wu L."/>
            <person name="Ma J."/>
        </authorList>
    </citation>
    <scope>NUCLEOTIDE SEQUENCE [LARGE SCALE GENOMIC DNA]</scope>
    <source>
        <strain evidence="3">CGMCC 1.15480</strain>
    </source>
</reference>
<evidence type="ECO:0008006" key="4">
    <source>
        <dbReference type="Google" id="ProtNLM"/>
    </source>
</evidence>
<evidence type="ECO:0000256" key="1">
    <source>
        <dbReference type="SAM" id="MobiDB-lite"/>
    </source>
</evidence>
<evidence type="ECO:0000313" key="2">
    <source>
        <dbReference type="EMBL" id="GGC87498.1"/>
    </source>
</evidence>
<dbReference type="InterPro" id="IPR027417">
    <property type="entry name" value="P-loop_NTPase"/>
</dbReference>
<organism evidence="2 3">
    <name type="scientific">Tersicoccus solisilvae</name>
    <dbReference type="NCBI Taxonomy" id="1882339"/>
    <lineage>
        <taxon>Bacteria</taxon>
        <taxon>Bacillati</taxon>
        <taxon>Actinomycetota</taxon>
        <taxon>Actinomycetes</taxon>
        <taxon>Micrococcales</taxon>
        <taxon>Micrococcaceae</taxon>
        <taxon>Tersicoccus</taxon>
    </lineage>
</organism>
<accession>A0ABQ1NYB9</accession>
<dbReference type="SUPFAM" id="SSF52540">
    <property type="entry name" value="P-loop containing nucleoside triphosphate hydrolases"/>
    <property type="match status" value="1"/>
</dbReference>
<sequence>MSVPLAILGDAPADHVAGLERLRGPVTVVRRCADLAELLAVCESGLAEVAVIAGPEDDLPGHLLDRLIAGGVPVLVLSADRERADRWAALGVVILPPAVGTEELAAAVLTAVAGGRPGPRPGRDGDLDGDADGQWSGGWSGDGSRPDAPASMDRRASDPAEGPEPGSGSTADAPASAGRTGRPARSGRDDADADTGGIGDVTGVPGAELGGGTGLRTAEEPGSGPDGDEPGLVIAVWGPTGAPGRSTIAVNLAAELAADLGTAYLVDADTYGSSTAVMLGLLDETAPVAQACRLADQGLLDPTALHRVAADVVVGGGRLRALTGVTRPDRWPELRPSALGAVLDLCRATAPATVIDCGFCLEADEELSFDTVAPRRNGATLRSLEAADVVIAVGAADAIGLPRLVKGLADLAEAVPTAAPVVAINRVRRETVGRGSRQQILGAWERYGPDLPIAALLPADPAADAALLGGTVLRESAPTSALRAGIRALAPATLARQPVEEPARWRWFRRGPAAGASTAAGGT</sequence>
<proteinExistence type="predicted"/>
<dbReference type="EMBL" id="BMJI01000005">
    <property type="protein sequence ID" value="GGC87498.1"/>
    <property type="molecule type" value="Genomic_DNA"/>
</dbReference>
<evidence type="ECO:0000313" key="3">
    <source>
        <dbReference type="Proteomes" id="UP000597761"/>
    </source>
</evidence>
<comment type="caution">
    <text evidence="2">The sequence shown here is derived from an EMBL/GenBank/DDBJ whole genome shotgun (WGS) entry which is preliminary data.</text>
</comment>
<keyword evidence="3" id="KW-1185">Reference proteome</keyword>
<name>A0ABQ1NYB9_9MICC</name>
<feature type="region of interest" description="Disordered" evidence="1">
    <location>
        <begin position="113"/>
        <end position="231"/>
    </location>
</feature>